<evidence type="ECO:0000313" key="1">
    <source>
        <dbReference type="EMBL" id="KAF5659580.1"/>
    </source>
</evidence>
<proteinExistence type="predicted"/>
<reference evidence="1 2" key="1">
    <citation type="submission" date="2020-05" db="EMBL/GenBank/DDBJ databases">
        <title>Identification and distribution of gene clusters putatively required for synthesis of sphingolipid metabolism inhibitors in phylogenetically diverse species of the filamentous fungus Fusarium.</title>
        <authorList>
            <person name="Kim H.-S."/>
            <person name="Busman M."/>
            <person name="Brown D.W."/>
            <person name="Divon H."/>
            <person name="Uhlig S."/>
            <person name="Proctor R.H."/>
        </authorList>
    </citation>
    <scope>NUCLEOTIDE SEQUENCE [LARGE SCALE GENOMIC DNA]</scope>
    <source>
        <strain evidence="1 2">NRRL 20693</strain>
    </source>
</reference>
<accession>A0A8H5SZ04</accession>
<gene>
    <name evidence="1" type="ORF">FHETE_9364</name>
</gene>
<keyword evidence="2" id="KW-1185">Reference proteome</keyword>
<organism evidence="1 2">
    <name type="scientific">Fusarium heterosporum</name>
    <dbReference type="NCBI Taxonomy" id="42747"/>
    <lineage>
        <taxon>Eukaryota</taxon>
        <taxon>Fungi</taxon>
        <taxon>Dikarya</taxon>
        <taxon>Ascomycota</taxon>
        <taxon>Pezizomycotina</taxon>
        <taxon>Sordariomycetes</taxon>
        <taxon>Hypocreomycetidae</taxon>
        <taxon>Hypocreales</taxon>
        <taxon>Nectriaceae</taxon>
        <taxon>Fusarium</taxon>
        <taxon>Fusarium heterosporum species complex</taxon>
    </lineage>
</organism>
<dbReference type="Proteomes" id="UP000567885">
    <property type="component" value="Unassembled WGS sequence"/>
</dbReference>
<sequence length="460" mass="53658">MDPFANLPPEIQATIFAHLSSTTTKLQLIQASPCMLAQYLECQASTMGDWLVNLLSGNRYEDIIQDAMAIIHLDMTAIAPDNHVIAYHIRQWESKSYPDPIQRNDRNIILKLHSFFSRIVMLIEDYISKATSEHAPMAYIQLPKVSLAATGLRWSPECPALDQKTLDVLTSIERHRLIWAFIKFEILCNFYHPRTYDIGHTDWHNDLPRTSQSELNTWEKEALHCVYEYINSVYSTLFANCYRIRRQNFKIPCGDLSLNLGCHYFDPVDCCAHRPSWLVKGLPYLGFDLLVHLLDHADSTRYLTCMKQWFYWMSREWEITVRTTGLDFHLCSSPPNFNDDSTSQGQPEYALQKRLVSYFGETLFEDDSNERYALRQRGWVFFESFRLFPQDSTFLSAIFHSRFVDEAHFHGNQHYQDHTLEGASRLSPPIPDVRREVPRCFEYANSRVLTTFWRHLSAVG</sequence>
<dbReference type="AlphaFoldDB" id="A0A8H5SZ04"/>
<protein>
    <submittedName>
        <fullName evidence="1">Uncharacterized protein</fullName>
    </submittedName>
</protein>
<dbReference type="EMBL" id="JAAGWQ010000214">
    <property type="protein sequence ID" value="KAF5659580.1"/>
    <property type="molecule type" value="Genomic_DNA"/>
</dbReference>
<name>A0A8H5SZ04_FUSHE</name>
<dbReference type="OrthoDB" id="5099332at2759"/>
<comment type="caution">
    <text evidence="1">The sequence shown here is derived from an EMBL/GenBank/DDBJ whole genome shotgun (WGS) entry which is preliminary data.</text>
</comment>
<evidence type="ECO:0000313" key="2">
    <source>
        <dbReference type="Proteomes" id="UP000567885"/>
    </source>
</evidence>